<proteinExistence type="predicted"/>
<accession>A0A1H0U5E4</accession>
<organism evidence="1 2">
    <name type="scientific">Actinopolyspora xinjiangensis</name>
    <dbReference type="NCBI Taxonomy" id="405564"/>
    <lineage>
        <taxon>Bacteria</taxon>
        <taxon>Bacillati</taxon>
        <taxon>Actinomycetota</taxon>
        <taxon>Actinomycetes</taxon>
        <taxon>Actinopolysporales</taxon>
        <taxon>Actinopolysporaceae</taxon>
        <taxon>Actinopolyspora</taxon>
    </lineage>
</organism>
<dbReference type="Proteomes" id="UP000199497">
    <property type="component" value="Unassembled WGS sequence"/>
</dbReference>
<dbReference type="EMBL" id="FNJR01000006">
    <property type="protein sequence ID" value="SDP61403.1"/>
    <property type="molecule type" value="Genomic_DNA"/>
</dbReference>
<reference evidence="2" key="1">
    <citation type="submission" date="2016-10" db="EMBL/GenBank/DDBJ databases">
        <authorList>
            <person name="Varghese N."/>
            <person name="Submissions S."/>
        </authorList>
    </citation>
    <scope>NUCLEOTIDE SEQUENCE [LARGE SCALE GENOMIC DNA]</scope>
    <source>
        <strain evidence="2">DSM 46732</strain>
    </source>
</reference>
<dbReference type="RefSeq" id="WP_170837431.1">
    <property type="nucleotide sequence ID" value="NZ_FNJR01000006.1"/>
</dbReference>
<evidence type="ECO:0000313" key="1">
    <source>
        <dbReference type="EMBL" id="SDP61403.1"/>
    </source>
</evidence>
<keyword evidence="2" id="KW-1185">Reference proteome</keyword>
<sequence>MIDDGPRDDDVAWIVSTDGTVRIAVDSAGHVLAGRAGLEPVELSADAADLVADALRNAALRARQRT</sequence>
<dbReference type="AlphaFoldDB" id="A0A1H0U5E4"/>
<evidence type="ECO:0000313" key="2">
    <source>
        <dbReference type="Proteomes" id="UP000199497"/>
    </source>
</evidence>
<dbReference type="STRING" id="405564.SAMN04487905_10662"/>
<name>A0A1H0U5E4_9ACTN</name>
<gene>
    <name evidence="1" type="ORF">SAMN04487905_10662</name>
</gene>
<protein>
    <submittedName>
        <fullName evidence="1">Uncharacterized protein</fullName>
    </submittedName>
</protein>